<comment type="caution">
    <text evidence="2">The sequence shown here is derived from an EMBL/GenBank/DDBJ whole genome shotgun (WGS) entry which is preliminary data.</text>
</comment>
<evidence type="ECO:0008006" key="3">
    <source>
        <dbReference type="Google" id="ProtNLM"/>
    </source>
</evidence>
<evidence type="ECO:0000313" key="2">
    <source>
        <dbReference type="EMBL" id="MXY34321.1"/>
    </source>
</evidence>
<sequence>MANNRLRRSLAAIFGTLTLIAAAGCASITNDPNVPISLSFSDGSHGKCKLRNKRGNWKADIPETVYVRRSDDVLHYDCVNAKGLTASGGIPSTIGSKIIASAVFIDFGITDAITDMHREYPPSFIIPIK</sequence>
<proteinExistence type="predicted"/>
<evidence type="ECO:0000256" key="1">
    <source>
        <dbReference type="SAM" id="SignalP"/>
    </source>
</evidence>
<dbReference type="PROSITE" id="PS51257">
    <property type="entry name" value="PROKAR_LIPOPROTEIN"/>
    <property type="match status" value="1"/>
</dbReference>
<feature type="chain" id="PRO_5025358296" description="Lipoprotein" evidence="1">
    <location>
        <begin position="24"/>
        <end position="129"/>
    </location>
</feature>
<organism evidence="2">
    <name type="scientific">Boseongicola sp. SB0664_bin_43</name>
    <dbReference type="NCBI Taxonomy" id="2604844"/>
    <lineage>
        <taxon>Bacteria</taxon>
        <taxon>Pseudomonadati</taxon>
        <taxon>Pseudomonadota</taxon>
        <taxon>Alphaproteobacteria</taxon>
        <taxon>Rhodobacterales</taxon>
        <taxon>Paracoccaceae</taxon>
        <taxon>Boseongicola</taxon>
    </lineage>
</organism>
<name>A0A6B0Y0M3_9RHOB</name>
<accession>A0A6B0Y0M3</accession>
<gene>
    <name evidence="2" type="ORF">F4Y60_09585</name>
</gene>
<dbReference type="EMBL" id="VXRY01000382">
    <property type="protein sequence ID" value="MXY34321.1"/>
    <property type="molecule type" value="Genomic_DNA"/>
</dbReference>
<feature type="signal peptide" evidence="1">
    <location>
        <begin position="1"/>
        <end position="23"/>
    </location>
</feature>
<protein>
    <recommendedName>
        <fullName evidence="3">Lipoprotein</fullName>
    </recommendedName>
</protein>
<dbReference type="AlphaFoldDB" id="A0A6B0Y0M3"/>
<keyword evidence="1" id="KW-0732">Signal</keyword>
<reference evidence="2" key="1">
    <citation type="submission" date="2019-09" db="EMBL/GenBank/DDBJ databases">
        <title>Characterisation of the sponge microbiome using genome-centric metagenomics.</title>
        <authorList>
            <person name="Engelberts J.P."/>
            <person name="Robbins S.J."/>
            <person name="De Goeij J.M."/>
            <person name="Aranda M."/>
            <person name="Bell S.C."/>
            <person name="Webster N.S."/>
        </authorList>
    </citation>
    <scope>NUCLEOTIDE SEQUENCE</scope>
    <source>
        <strain evidence="2">SB0664_bin_43</strain>
    </source>
</reference>